<keyword evidence="3" id="KW-0597">Phosphoprotein</keyword>
<keyword evidence="7" id="KW-0175">Coiled coil</keyword>
<evidence type="ECO:0000256" key="5">
    <source>
        <dbReference type="ARBA" id="ARBA00022777"/>
    </source>
</evidence>
<name>A0A4P6JJM4_KTERU</name>
<dbReference type="PANTHER" id="PTHR43304:SF1">
    <property type="entry name" value="PAC DOMAIN-CONTAINING PROTEIN"/>
    <property type="match status" value="1"/>
</dbReference>
<dbReference type="AlphaFoldDB" id="A0A4P6JJM4"/>
<evidence type="ECO:0000256" key="7">
    <source>
        <dbReference type="SAM" id="Coils"/>
    </source>
</evidence>
<dbReference type="NCBIfam" id="TIGR00229">
    <property type="entry name" value="sensory_box"/>
    <property type="match status" value="2"/>
</dbReference>
<dbReference type="SMART" id="SM00086">
    <property type="entry name" value="PAC"/>
    <property type="match status" value="2"/>
</dbReference>
<dbReference type="FunFam" id="3.30.565.10:FF:000006">
    <property type="entry name" value="Sensor histidine kinase WalK"/>
    <property type="match status" value="1"/>
</dbReference>
<evidence type="ECO:0000256" key="1">
    <source>
        <dbReference type="ARBA" id="ARBA00000085"/>
    </source>
</evidence>
<evidence type="ECO:0000256" key="4">
    <source>
        <dbReference type="ARBA" id="ARBA00022679"/>
    </source>
</evidence>
<dbReference type="Pfam" id="PF00989">
    <property type="entry name" value="PAS"/>
    <property type="match status" value="1"/>
</dbReference>
<keyword evidence="6" id="KW-0902">Two-component regulatory system</keyword>
<dbReference type="Pfam" id="PF08447">
    <property type="entry name" value="PAS_3"/>
    <property type="match status" value="1"/>
</dbReference>
<dbReference type="Gene3D" id="3.30.565.10">
    <property type="entry name" value="Histidine kinase-like ATPase, C-terminal domain"/>
    <property type="match status" value="1"/>
</dbReference>
<dbReference type="SUPFAM" id="SSF55785">
    <property type="entry name" value="PYP-like sensor domain (PAS domain)"/>
    <property type="match status" value="2"/>
</dbReference>
<dbReference type="EMBL" id="CP035758">
    <property type="protein sequence ID" value="QBD75324.1"/>
    <property type="molecule type" value="Genomic_DNA"/>
</dbReference>
<dbReference type="KEGG" id="kbs:EPA93_04650"/>
<feature type="domain" description="PAS" evidence="10">
    <location>
        <begin position="171"/>
        <end position="232"/>
    </location>
</feature>
<dbReference type="SMART" id="SM00388">
    <property type="entry name" value="HisKA"/>
    <property type="match status" value="1"/>
</dbReference>
<dbReference type="OrthoDB" id="9794845at2"/>
<dbReference type="InterPro" id="IPR003018">
    <property type="entry name" value="GAF"/>
</dbReference>
<keyword evidence="5" id="KW-0418">Kinase</keyword>
<proteinExistence type="predicted"/>
<keyword evidence="13" id="KW-1185">Reference proteome</keyword>
<dbReference type="SUPFAM" id="SSF47384">
    <property type="entry name" value="Homodimeric domain of signal transducing histidine kinase"/>
    <property type="match status" value="1"/>
</dbReference>
<evidence type="ECO:0000313" key="13">
    <source>
        <dbReference type="Proteomes" id="UP000290365"/>
    </source>
</evidence>
<dbReference type="EC" id="2.7.13.3" evidence="2"/>
<dbReference type="Pfam" id="PF02518">
    <property type="entry name" value="HATPase_c"/>
    <property type="match status" value="1"/>
</dbReference>
<dbReference type="Pfam" id="PF01590">
    <property type="entry name" value="GAF"/>
    <property type="match status" value="1"/>
</dbReference>
<dbReference type="InterPro" id="IPR036890">
    <property type="entry name" value="HATPase_C_sf"/>
</dbReference>
<dbReference type="InterPro" id="IPR013767">
    <property type="entry name" value="PAS_fold"/>
</dbReference>
<reference evidence="12 13" key="1">
    <citation type="submission" date="2019-01" db="EMBL/GenBank/DDBJ databases">
        <title>Ktedonosporobacter rubrisoli SCAWS-G2.</title>
        <authorList>
            <person name="Huang Y."/>
            <person name="Yan B."/>
        </authorList>
    </citation>
    <scope>NUCLEOTIDE SEQUENCE [LARGE SCALE GENOMIC DNA]</scope>
    <source>
        <strain evidence="12 13">SCAWS-G2</strain>
    </source>
</reference>
<dbReference type="PRINTS" id="PR00344">
    <property type="entry name" value="BCTRLSENSOR"/>
</dbReference>
<dbReference type="InterPro" id="IPR029016">
    <property type="entry name" value="GAF-like_dom_sf"/>
</dbReference>
<dbReference type="Proteomes" id="UP000290365">
    <property type="component" value="Chromosome"/>
</dbReference>
<dbReference type="SUPFAM" id="SSF55874">
    <property type="entry name" value="ATPase domain of HSP90 chaperone/DNA topoisomerase II/histidine kinase"/>
    <property type="match status" value="1"/>
</dbReference>
<protein>
    <recommendedName>
        <fullName evidence="2">histidine kinase</fullName>
        <ecNumber evidence="2">2.7.13.3</ecNumber>
    </recommendedName>
</protein>
<dbReference type="Gene3D" id="3.30.450.40">
    <property type="match status" value="1"/>
</dbReference>
<dbReference type="SMART" id="SM00387">
    <property type="entry name" value="HATPase_c"/>
    <property type="match status" value="1"/>
</dbReference>
<evidence type="ECO:0000256" key="2">
    <source>
        <dbReference type="ARBA" id="ARBA00012438"/>
    </source>
</evidence>
<feature type="coiled-coil region" evidence="7">
    <location>
        <begin position="448"/>
        <end position="493"/>
    </location>
</feature>
<dbReference type="PROSITE" id="PS50112">
    <property type="entry name" value="PAS"/>
    <property type="match status" value="2"/>
</dbReference>
<dbReference type="Gene3D" id="3.30.450.20">
    <property type="entry name" value="PAS domain"/>
    <property type="match status" value="2"/>
</dbReference>
<dbReference type="InterPro" id="IPR052162">
    <property type="entry name" value="Sensor_kinase/Photoreceptor"/>
</dbReference>
<dbReference type="InterPro" id="IPR000014">
    <property type="entry name" value="PAS"/>
</dbReference>
<dbReference type="GO" id="GO:0006355">
    <property type="term" value="P:regulation of DNA-templated transcription"/>
    <property type="evidence" value="ECO:0007669"/>
    <property type="project" value="InterPro"/>
</dbReference>
<dbReference type="Gene3D" id="2.10.70.100">
    <property type="match status" value="1"/>
</dbReference>
<feature type="domain" description="PAS" evidence="10">
    <location>
        <begin position="56"/>
        <end position="112"/>
    </location>
</feature>
<feature type="domain" description="PAC" evidence="11">
    <location>
        <begin position="115"/>
        <end position="167"/>
    </location>
</feature>
<evidence type="ECO:0000313" key="12">
    <source>
        <dbReference type="EMBL" id="QBD75324.1"/>
    </source>
</evidence>
<gene>
    <name evidence="12" type="ORF">EPA93_04650</name>
</gene>
<dbReference type="PROSITE" id="PS50109">
    <property type="entry name" value="HIS_KIN"/>
    <property type="match status" value="1"/>
</dbReference>
<dbReference type="InterPro" id="IPR000700">
    <property type="entry name" value="PAS-assoc_C"/>
</dbReference>
<dbReference type="InterPro" id="IPR036097">
    <property type="entry name" value="HisK_dim/P_sf"/>
</dbReference>
<dbReference type="SMART" id="SM00065">
    <property type="entry name" value="GAF"/>
    <property type="match status" value="1"/>
</dbReference>
<dbReference type="GO" id="GO:0000155">
    <property type="term" value="F:phosphorelay sensor kinase activity"/>
    <property type="evidence" value="ECO:0007669"/>
    <property type="project" value="InterPro"/>
</dbReference>
<evidence type="ECO:0000256" key="6">
    <source>
        <dbReference type="ARBA" id="ARBA00023012"/>
    </source>
</evidence>
<dbReference type="InterPro" id="IPR013655">
    <property type="entry name" value="PAS_fold_3"/>
</dbReference>
<keyword evidence="4" id="KW-0808">Transferase</keyword>
<sequence>MSGDSRENPLVPGEEPFPHSSAPSEISQNKETPFALLRREQEQLVLGQQIGDIGSFEWDIQNNHITWSHELEALYGLPAGGFTGKYEQWVHLIYADDRQQVQESLQKAINGGPALQAEFRVIWPDKSIHWLLAKGSIIFDKARNPLRMSGIHIDITERKEAEEQLAWQATLLQSAHDAFIVSNQDNKVLFWNNGASALYGWTEQEALGKPLYTLLHTIFPLPLKEIQQILREKGTWEGELIHTRRDGTYLFVSSRWVMLEQRGRRAITVLEVNRDITSFKHSLENIHFLSEASKQLSTSLDFRKALIEVARLAVPVMADWCRVDLLDEDGVMRQVITVRSGLPETTDAEEALPEQTPMIIANILHNARPELYPFVSEELLTRMGHKEPQLAWLRQVEAHSAMFVPLISQGETHGVLSFLVTETRRNYTRTDLATAEELASRMVLSLENARIYQDLQNLNANLETLVERRTETLRQSTDALQALNAELQRSNQELQDFAYVASHDLQEPLRKIQAFGNLLEEEHGPELGEGRSYLDRMRKAASRMQVLINDLLTFSRVTTKALPFTPVDLQRIAQEVVDDLETQIQQTRATVQLEDLPTIQADPLQMRQMLQNLIGNALKFRKKDTAPVVKVYARKIRDEASEEQPAELPLCQIFVEDNGIGFDEKYLDRIFTVFQRLHGRSEYEGTGIGLAVVRKIAERHGGTVTARSAVGDGATFAVTLPIGHETQGIEEKGDQ</sequence>
<feature type="domain" description="Histidine kinase" evidence="9">
    <location>
        <begin position="500"/>
        <end position="724"/>
    </location>
</feature>
<dbReference type="InterPro" id="IPR003594">
    <property type="entry name" value="HATPase_dom"/>
</dbReference>
<dbReference type="SMART" id="SM00091">
    <property type="entry name" value="PAS"/>
    <property type="match status" value="2"/>
</dbReference>
<dbReference type="InterPro" id="IPR035965">
    <property type="entry name" value="PAS-like_dom_sf"/>
</dbReference>
<evidence type="ECO:0000259" key="9">
    <source>
        <dbReference type="PROSITE" id="PS50109"/>
    </source>
</evidence>
<evidence type="ECO:0000256" key="3">
    <source>
        <dbReference type="ARBA" id="ARBA00022553"/>
    </source>
</evidence>
<dbReference type="InterPro" id="IPR004358">
    <property type="entry name" value="Sig_transdc_His_kin-like_C"/>
</dbReference>
<comment type="catalytic activity">
    <reaction evidence="1">
        <text>ATP + protein L-histidine = ADP + protein N-phospho-L-histidine.</text>
        <dbReference type="EC" id="2.7.13.3"/>
    </reaction>
</comment>
<organism evidence="12 13">
    <name type="scientific">Ktedonosporobacter rubrisoli</name>
    <dbReference type="NCBI Taxonomy" id="2509675"/>
    <lineage>
        <taxon>Bacteria</taxon>
        <taxon>Bacillati</taxon>
        <taxon>Chloroflexota</taxon>
        <taxon>Ktedonobacteria</taxon>
        <taxon>Ktedonobacterales</taxon>
        <taxon>Ktedonosporobacteraceae</taxon>
        <taxon>Ktedonosporobacter</taxon>
    </lineage>
</organism>
<evidence type="ECO:0000259" key="11">
    <source>
        <dbReference type="PROSITE" id="PS50113"/>
    </source>
</evidence>
<dbReference type="PROSITE" id="PS50113">
    <property type="entry name" value="PAC"/>
    <property type="match status" value="1"/>
</dbReference>
<dbReference type="InterPro" id="IPR001610">
    <property type="entry name" value="PAC"/>
</dbReference>
<dbReference type="Gene3D" id="1.10.287.130">
    <property type="match status" value="1"/>
</dbReference>
<dbReference type="InterPro" id="IPR005467">
    <property type="entry name" value="His_kinase_dom"/>
</dbReference>
<dbReference type="PANTHER" id="PTHR43304">
    <property type="entry name" value="PHYTOCHROME-LIKE PROTEIN CPH1"/>
    <property type="match status" value="1"/>
</dbReference>
<accession>A0A4P6JJM4</accession>
<dbReference type="RefSeq" id="WP_129885923.1">
    <property type="nucleotide sequence ID" value="NZ_CP035758.1"/>
</dbReference>
<evidence type="ECO:0000259" key="10">
    <source>
        <dbReference type="PROSITE" id="PS50112"/>
    </source>
</evidence>
<dbReference type="Pfam" id="PF00512">
    <property type="entry name" value="HisKA"/>
    <property type="match status" value="1"/>
</dbReference>
<dbReference type="SUPFAM" id="SSF55781">
    <property type="entry name" value="GAF domain-like"/>
    <property type="match status" value="1"/>
</dbReference>
<evidence type="ECO:0000256" key="8">
    <source>
        <dbReference type="SAM" id="MobiDB-lite"/>
    </source>
</evidence>
<dbReference type="CDD" id="cd00082">
    <property type="entry name" value="HisKA"/>
    <property type="match status" value="1"/>
</dbReference>
<dbReference type="CDD" id="cd00130">
    <property type="entry name" value="PAS"/>
    <property type="match status" value="2"/>
</dbReference>
<dbReference type="InterPro" id="IPR003661">
    <property type="entry name" value="HisK_dim/P_dom"/>
</dbReference>
<feature type="region of interest" description="Disordered" evidence="8">
    <location>
        <begin position="1"/>
        <end position="29"/>
    </location>
</feature>